<dbReference type="Gene3D" id="3.40.50.720">
    <property type="entry name" value="NAD(P)-binding Rossmann-like Domain"/>
    <property type="match status" value="1"/>
</dbReference>
<evidence type="ECO:0000256" key="3">
    <source>
        <dbReference type="RuleBase" id="RU000363"/>
    </source>
</evidence>
<dbReference type="STRING" id="48709.A0A1D2N1Z2"/>
<proteinExistence type="inferred from homology"/>
<sequence>MSLETQFGGKTALITGAGKGIGRALAVRLSGYGAKVYALARDQNDLTSLKDECPTVEPICVDLMDWDATRTALSQIEPIDILINNAGFGGMQPFLQVTPDVFDQIIGVNLKAAVNVGQVVAEKLIEAGKGGSIVNITSMAGKRTLANYSVFCSAKAASDMLAKGMAVELGQHKIKVNSISLGCVSTPTFQKFVEACGGQGNIDQILAQVKSRTPMTGSDDHPIIPMDDVVNTILFMSSDLCGMLSGENVVLDGGFCAT</sequence>
<evidence type="ECO:0000313" key="5">
    <source>
        <dbReference type="Proteomes" id="UP000094527"/>
    </source>
</evidence>
<organism evidence="4 5">
    <name type="scientific">Orchesella cincta</name>
    <name type="common">Springtail</name>
    <name type="synonym">Podura cincta</name>
    <dbReference type="NCBI Taxonomy" id="48709"/>
    <lineage>
        <taxon>Eukaryota</taxon>
        <taxon>Metazoa</taxon>
        <taxon>Ecdysozoa</taxon>
        <taxon>Arthropoda</taxon>
        <taxon>Hexapoda</taxon>
        <taxon>Collembola</taxon>
        <taxon>Entomobryomorpha</taxon>
        <taxon>Entomobryoidea</taxon>
        <taxon>Orchesellidae</taxon>
        <taxon>Orchesellinae</taxon>
        <taxon>Orchesella</taxon>
    </lineage>
</organism>
<comment type="similarity">
    <text evidence="1 3">Belongs to the short-chain dehydrogenases/reductases (SDR) family.</text>
</comment>
<dbReference type="GO" id="GO:0005997">
    <property type="term" value="P:xylulose metabolic process"/>
    <property type="evidence" value="ECO:0007669"/>
    <property type="project" value="TreeGrafter"/>
</dbReference>
<evidence type="ECO:0000256" key="2">
    <source>
        <dbReference type="ARBA" id="ARBA00022857"/>
    </source>
</evidence>
<dbReference type="OrthoDB" id="1393670at2759"/>
<dbReference type="OMA" id="MSVHKTV"/>
<dbReference type="InterPro" id="IPR036291">
    <property type="entry name" value="NAD(P)-bd_dom_sf"/>
</dbReference>
<keyword evidence="5" id="KW-1185">Reference proteome</keyword>
<dbReference type="AlphaFoldDB" id="A0A1D2N1Z2"/>
<dbReference type="GO" id="GO:0006006">
    <property type="term" value="P:glucose metabolic process"/>
    <property type="evidence" value="ECO:0007669"/>
    <property type="project" value="TreeGrafter"/>
</dbReference>
<dbReference type="InterPro" id="IPR051737">
    <property type="entry name" value="L-xylulose/Carbonyl_redctase"/>
</dbReference>
<dbReference type="Proteomes" id="UP000094527">
    <property type="component" value="Unassembled WGS sequence"/>
</dbReference>
<evidence type="ECO:0000256" key="1">
    <source>
        <dbReference type="ARBA" id="ARBA00006484"/>
    </source>
</evidence>
<dbReference type="PRINTS" id="PR00081">
    <property type="entry name" value="GDHRDH"/>
</dbReference>
<dbReference type="GO" id="GO:0004090">
    <property type="term" value="F:carbonyl reductase (NADPH) activity"/>
    <property type="evidence" value="ECO:0007669"/>
    <property type="project" value="TreeGrafter"/>
</dbReference>
<protein>
    <submittedName>
        <fullName evidence="4">L-xylulose reductase</fullName>
    </submittedName>
</protein>
<dbReference type="SUPFAM" id="SSF51735">
    <property type="entry name" value="NAD(P)-binding Rossmann-fold domains"/>
    <property type="match status" value="1"/>
</dbReference>
<keyword evidence="2" id="KW-0521">NADP</keyword>
<accession>A0A1D2N1Z2</accession>
<reference evidence="4 5" key="1">
    <citation type="journal article" date="2016" name="Genome Biol. Evol.">
        <title>Gene Family Evolution Reflects Adaptation to Soil Environmental Stressors in the Genome of the Collembolan Orchesella cincta.</title>
        <authorList>
            <person name="Faddeeva-Vakhrusheva A."/>
            <person name="Derks M.F."/>
            <person name="Anvar S.Y."/>
            <person name="Agamennone V."/>
            <person name="Suring W."/>
            <person name="Smit S."/>
            <person name="van Straalen N.M."/>
            <person name="Roelofs D."/>
        </authorList>
    </citation>
    <scope>NUCLEOTIDE SEQUENCE [LARGE SCALE GENOMIC DNA]</scope>
    <source>
        <tissue evidence="4">Mixed pool</tissue>
    </source>
</reference>
<dbReference type="FunFam" id="3.40.50.720:FF:000084">
    <property type="entry name" value="Short-chain dehydrogenase reductase"/>
    <property type="match status" value="1"/>
</dbReference>
<dbReference type="PANTHER" id="PTHR44252:SF3">
    <property type="entry name" value="D-ERYTHRULOSE REDUCTASE-RELATED"/>
    <property type="match status" value="1"/>
</dbReference>
<dbReference type="PANTHER" id="PTHR44252">
    <property type="entry name" value="D-ERYTHRULOSE REDUCTASE"/>
    <property type="match status" value="1"/>
</dbReference>
<evidence type="ECO:0000313" key="4">
    <source>
        <dbReference type="EMBL" id="ODM99278.1"/>
    </source>
</evidence>
<dbReference type="InterPro" id="IPR002347">
    <property type="entry name" value="SDR_fam"/>
</dbReference>
<dbReference type="PRINTS" id="PR00080">
    <property type="entry name" value="SDRFAMILY"/>
</dbReference>
<dbReference type="EMBL" id="LJIJ01000289">
    <property type="protein sequence ID" value="ODM99278.1"/>
    <property type="molecule type" value="Genomic_DNA"/>
</dbReference>
<comment type="caution">
    <text evidence="4">The sequence shown here is derived from an EMBL/GenBank/DDBJ whole genome shotgun (WGS) entry which is preliminary data.</text>
</comment>
<gene>
    <name evidence="4" type="ORF">Ocin01_07401</name>
</gene>
<dbReference type="Pfam" id="PF00106">
    <property type="entry name" value="adh_short"/>
    <property type="match status" value="1"/>
</dbReference>
<dbReference type="GO" id="GO:0050038">
    <property type="term" value="F:L-xylulose reductase (NADPH) activity"/>
    <property type="evidence" value="ECO:0007669"/>
    <property type="project" value="TreeGrafter"/>
</dbReference>
<name>A0A1D2N1Z2_ORCCI</name>